<dbReference type="Proteomes" id="UP001140087">
    <property type="component" value="Unassembled WGS sequence"/>
</dbReference>
<name>A0ACC1KWG8_9FUNG</name>
<comment type="caution">
    <text evidence="1">The sequence shown here is derived from an EMBL/GenBank/DDBJ whole genome shotgun (WGS) entry which is preliminary data.</text>
</comment>
<keyword evidence="2" id="KW-1185">Reference proteome</keyword>
<gene>
    <name evidence="1" type="ORF">H4R21_004742</name>
</gene>
<proteinExistence type="predicted"/>
<accession>A0ACC1KWG8</accession>
<feature type="non-terminal residue" evidence="1">
    <location>
        <position position="402"/>
    </location>
</feature>
<sequence length="402" mass="40520">MNFSFASAPTTPFITQVDGRQTGDPGRAAQFLSPTGGLAAPLSASAALSAGGPAPMSCATVPLNDIGSPVALQYFLGLNNSPLVMAGESMAMASPSAAAAGTGLGAAPRVPQLQPPALIVTSSPAAAAAAALALSSTMGGAPSVMHGGGAKARSPVVDDEMSGMFRPAEVFTTPEIHALPDLVAEQRTPELPLFEDADMVAAAMPLSALSPRTRTAQAGLTLLAASATYARDAATLTPDMAMFHTASVGRLSPRMHAPHCPTRQLVVSSAGRLSPRMHAPHCPTQQMVVSSAGASPAVGDSQATLPMGSPFLNAGDANATLMSQPHNSLAQHLSPSLIDRGGPSLMRRMPDGVVVFAGAPTGSMGMLASGTQTPVPGMHTLGAGRLTRNRSLLRQSSGLTSA</sequence>
<protein>
    <submittedName>
        <fullName evidence="1">Uncharacterized protein</fullName>
    </submittedName>
</protein>
<reference evidence="1" key="1">
    <citation type="submission" date="2022-07" db="EMBL/GenBank/DDBJ databases">
        <title>Phylogenomic reconstructions and comparative analyses of Kickxellomycotina fungi.</title>
        <authorList>
            <person name="Reynolds N.K."/>
            <person name="Stajich J.E."/>
            <person name="Barry K."/>
            <person name="Grigoriev I.V."/>
            <person name="Crous P."/>
            <person name="Smith M.E."/>
        </authorList>
    </citation>
    <scope>NUCLEOTIDE SEQUENCE</scope>
    <source>
        <strain evidence="1">BCRC 34780</strain>
    </source>
</reference>
<dbReference type="EMBL" id="JANBUN010001894">
    <property type="protein sequence ID" value="KAJ2796375.1"/>
    <property type="molecule type" value="Genomic_DNA"/>
</dbReference>
<evidence type="ECO:0000313" key="2">
    <source>
        <dbReference type="Proteomes" id="UP001140087"/>
    </source>
</evidence>
<evidence type="ECO:0000313" key="1">
    <source>
        <dbReference type="EMBL" id="KAJ2796375.1"/>
    </source>
</evidence>
<organism evidence="1 2">
    <name type="scientific">Coemansia helicoidea</name>
    <dbReference type="NCBI Taxonomy" id="1286919"/>
    <lineage>
        <taxon>Eukaryota</taxon>
        <taxon>Fungi</taxon>
        <taxon>Fungi incertae sedis</taxon>
        <taxon>Zoopagomycota</taxon>
        <taxon>Kickxellomycotina</taxon>
        <taxon>Kickxellomycetes</taxon>
        <taxon>Kickxellales</taxon>
        <taxon>Kickxellaceae</taxon>
        <taxon>Coemansia</taxon>
    </lineage>
</organism>